<dbReference type="EMBL" id="SPKJ01000064">
    <property type="protein sequence ID" value="MYZ49223.1"/>
    <property type="molecule type" value="Genomic_DNA"/>
</dbReference>
<name>A0A964T651_9HYPH</name>
<evidence type="ECO:0000256" key="1">
    <source>
        <dbReference type="SAM" id="MobiDB-lite"/>
    </source>
</evidence>
<dbReference type="InterPro" id="IPR011033">
    <property type="entry name" value="PRC_barrel-like_sf"/>
</dbReference>
<gene>
    <name evidence="3" type="ORF">E4O86_16045</name>
</gene>
<organism evidence="3 4">
    <name type="scientific">Propylenella binzhouense</name>
    <dbReference type="NCBI Taxonomy" id="2555902"/>
    <lineage>
        <taxon>Bacteria</taxon>
        <taxon>Pseudomonadati</taxon>
        <taxon>Pseudomonadota</taxon>
        <taxon>Alphaproteobacteria</taxon>
        <taxon>Hyphomicrobiales</taxon>
        <taxon>Propylenellaceae</taxon>
        <taxon>Propylenella</taxon>
    </lineage>
</organism>
<evidence type="ECO:0000256" key="2">
    <source>
        <dbReference type="SAM" id="SignalP"/>
    </source>
</evidence>
<keyword evidence="4" id="KW-1185">Reference proteome</keyword>
<keyword evidence="2" id="KW-0732">Signal</keyword>
<reference evidence="3" key="1">
    <citation type="submission" date="2019-03" db="EMBL/GenBank/DDBJ databases">
        <title>Afifella sp. nov., isolated from activated sludge.</title>
        <authorList>
            <person name="Li Q."/>
            <person name="Liu Y."/>
        </authorList>
    </citation>
    <scope>NUCLEOTIDE SEQUENCE</scope>
    <source>
        <strain evidence="3">L72</strain>
    </source>
</reference>
<evidence type="ECO:0000313" key="4">
    <source>
        <dbReference type="Proteomes" id="UP000773614"/>
    </source>
</evidence>
<accession>A0A964T651</accession>
<feature type="signal peptide" evidence="2">
    <location>
        <begin position="1"/>
        <end position="20"/>
    </location>
</feature>
<dbReference type="Proteomes" id="UP000773614">
    <property type="component" value="Unassembled WGS sequence"/>
</dbReference>
<feature type="chain" id="PRO_5036707650" description="PRC-barrel domain containing protein" evidence="2">
    <location>
        <begin position="21"/>
        <end position="208"/>
    </location>
</feature>
<dbReference type="SUPFAM" id="SSF50346">
    <property type="entry name" value="PRC-barrel domain"/>
    <property type="match status" value="1"/>
</dbReference>
<evidence type="ECO:0008006" key="5">
    <source>
        <dbReference type="Google" id="ProtNLM"/>
    </source>
</evidence>
<evidence type="ECO:0000313" key="3">
    <source>
        <dbReference type="EMBL" id="MYZ49223.1"/>
    </source>
</evidence>
<dbReference type="AlphaFoldDB" id="A0A964T651"/>
<protein>
    <recommendedName>
        <fullName evidence="5">PRC-barrel domain containing protein</fullName>
    </recommendedName>
</protein>
<comment type="caution">
    <text evidence="3">The sequence shown here is derived from an EMBL/GenBank/DDBJ whole genome shotgun (WGS) entry which is preliminary data.</text>
</comment>
<dbReference type="RefSeq" id="WP_161141566.1">
    <property type="nucleotide sequence ID" value="NZ_SPKJ01000064.1"/>
</dbReference>
<proteinExistence type="predicted"/>
<sequence>MRYPASALLLAALLAQPAGAQPAGPGGVADKVAAVQRGLAGLLDRAGEALHANDRFAATEALNEARHLGYFATHAWGVRGQARDAFRGADESVREARHLLQNGRPEAAADTLLAAASSLGRERLDRTAQDPSPPTAPELREMAGRTVLSADGKGLGEVSGVAGGDGGLALMVGSGGMLGFGEETWTVPAEAVLLGERYVVVVGGGPAS</sequence>
<feature type="region of interest" description="Disordered" evidence="1">
    <location>
        <begin position="120"/>
        <end position="141"/>
    </location>
</feature>